<evidence type="ECO:0000256" key="1">
    <source>
        <dbReference type="SAM" id="MobiDB-lite"/>
    </source>
</evidence>
<dbReference type="GeneID" id="92179122"/>
<feature type="domain" description="DUF7587" evidence="2">
    <location>
        <begin position="90"/>
        <end position="184"/>
    </location>
</feature>
<comment type="caution">
    <text evidence="3">The sequence shown here is derived from an EMBL/GenBank/DDBJ whole genome shotgun (WGS) entry which is preliminary data.</text>
</comment>
<accession>A0AAW0Z3D6</accession>
<dbReference type="Proteomes" id="UP001388673">
    <property type="component" value="Unassembled WGS sequence"/>
</dbReference>
<dbReference type="EMBL" id="JBCAWK010000003">
    <property type="protein sequence ID" value="KAK8864613.1"/>
    <property type="molecule type" value="Genomic_DNA"/>
</dbReference>
<gene>
    <name evidence="3" type="ORF">IAR55_001863</name>
</gene>
<dbReference type="InterPro" id="IPR056009">
    <property type="entry name" value="DUF7587"/>
</dbReference>
<protein>
    <recommendedName>
        <fullName evidence="2">DUF7587 domain-containing protein</fullName>
    </recommendedName>
</protein>
<sequence>MVEHDVRQIESAMKAGSMVIRLYDRSSIIRLVNGQFQTEEWEGKSTLERQRELLLWKSNLSRGLMTNLDNHKMMSHISKGWSRDSSDQATRIRSPWISSTQSFEWAVWETTRRLVDNRESTVRTSLIDTSDLRDVIHVKPIPYLMGHVQYPDYARAVRLARWASEVLFYGRIPRHKIVDTLEWTHEFAPLTLPEHFFITSPGEFDPEDWLDNLVWQPGVHKFGETLYFLRRRAGELQREEDEDSGESSDESNGTEEERGV</sequence>
<feature type="compositionally biased region" description="Acidic residues" evidence="1">
    <location>
        <begin position="238"/>
        <end position="254"/>
    </location>
</feature>
<dbReference type="RefSeq" id="XP_066804909.1">
    <property type="nucleotide sequence ID" value="XM_066944986.1"/>
</dbReference>
<organism evidence="3 4">
    <name type="scientific">Kwoniella newhampshirensis</name>
    <dbReference type="NCBI Taxonomy" id="1651941"/>
    <lineage>
        <taxon>Eukaryota</taxon>
        <taxon>Fungi</taxon>
        <taxon>Dikarya</taxon>
        <taxon>Basidiomycota</taxon>
        <taxon>Agaricomycotina</taxon>
        <taxon>Tremellomycetes</taxon>
        <taxon>Tremellales</taxon>
        <taxon>Cryptococcaceae</taxon>
        <taxon>Kwoniella</taxon>
    </lineage>
</organism>
<dbReference type="AlphaFoldDB" id="A0AAW0Z3D6"/>
<evidence type="ECO:0000313" key="4">
    <source>
        <dbReference type="Proteomes" id="UP001388673"/>
    </source>
</evidence>
<proteinExistence type="predicted"/>
<dbReference type="KEGG" id="kne:92179122"/>
<name>A0AAW0Z3D6_9TREE</name>
<evidence type="ECO:0000259" key="2">
    <source>
        <dbReference type="Pfam" id="PF24494"/>
    </source>
</evidence>
<reference evidence="3 4" key="1">
    <citation type="journal article" date="2024" name="bioRxiv">
        <title>Comparative genomics of Cryptococcus and Kwoniella reveals pathogenesis evolution and contrasting karyotype dynamics via intercentromeric recombination or chromosome fusion.</title>
        <authorList>
            <person name="Coelho M.A."/>
            <person name="David-Palma M."/>
            <person name="Shea T."/>
            <person name="Bowers K."/>
            <person name="McGinley-Smith S."/>
            <person name="Mohammad A.W."/>
            <person name="Gnirke A."/>
            <person name="Yurkov A.M."/>
            <person name="Nowrousian M."/>
            <person name="Sun S."/>
            <person name="Cuomo C.A."/>
            <person name="Heitman J."/>
        </authorList>
    </citation>
    <scope>NUCLEOTIDE SEQUENCE [LARGE SCALE GENOMIC DNA]</scope>
    <source>
        <strain evidence="3 4">CBS 13917</strain>
    </source>
</reference>
<dbReference type="Pfam" id="PF24494">
    <property type="entry name" value="DUF7587"/>
    <property type="match status" value="1"/>
</dbReference>
<evidence type="ECO:0000313" key="3">
    <source>
        <dbReference type="EMBL" id="KAK8864613.1"/>
    </source>
</evidence>
<feature type="region of interest" description="Disordered" evidence="1">
    <location>
        <begin position="236"/>
        <end position="260"/>
    </location>
</feature>
<keyword evidence="4" id="KW-1185">Reference proteome</keyword>